<evidence type="ECO:0000259" key="6">
    <source>
        <dbReference type="PROSITE" id="PS51443"/>
    </source>
</evidence>
<evidence type="ECO:0000256" key="4">
    <source>
        <dbReference type="ARBA" id="ARBA00022723"/>
    </source>
</evidence>
<proteinExistence type="predicted"/>
<dbReference type="GO" id="GO:0010038">
    <property type="term" value="P:response to metal ion"/>
    <property type="evidence" value="ECO:0007669"/>
    <property type="project" value="InterPro"/>
</dbReference>
<gene>
    <name evidence="7" type="ordered locus">Glov_0722</name>
</gene>
<dbReference type="GO" id="GO:0046872">
    <property type="term" value="F:metal ion binding"/>
    <property type="evidence" value="ECO:0007669"/>
    <property type="project" value="UniProtKB-KW"/>
</dbReference>
<dbReference type="Gene3D" id="3.90.70.30">
    <property type="entry name" value="Phytochelatin synthase, N-terminal domain"/>
    <property type="match status" value="1"/>
</dbReference>
<keyword evidence="5" id="KW-0732">Signal</keyword>
<dbReference type="AlphaFoldDB" id="B3E4D3"/>
<dbReference type="InterPro" id="IPR040409">
    <property type="entry name" value="PCS-like"/>
</dbReference>
<evidence type="ECO:0000256" key="2">
    <source>
        <dbReference type="ARBA" id="ARBA00022539"/>
    </source>
</evidence>
<reference evidence="7 8" key="1">
    <citation type="submission" date="2008-05" db="EMBL/GenBank/DDBJ databases">
        <title>Complete sequence of chromosome of Geobacter lovleyi SZ.</title>
        <authorList>
            <consortium name="US DOE Joint Genome Institute"/>
            <person name="Lucas S."/>
            <person name="Copeland A."/>
            <person name="Lapidus A."/>
            <person name="Glavina del Rio T."/>
            <person name="Dalin E."/>
            <person name="Tice H."/>
            <person name="Bruce D."/>
            <person name="Goodwin L."/>
            <person name="Pitluck S."/>
            <person name="Chertkov O."/>
            <person name="Meincke L."/>
            <person name="Brettin T."/>
            <person name="Detter J.C."/>
            <person name="Han C."/>
            <person name="Tapia R."/>
            <person name="Kuske C.R."/>
            <person name="Schmutz J."/>
            <person name="Larimer F."/>
            <person name="Land M."/>
            <person name="Hauser L."/>
            <person name="Kyrpides N."/>
            <person name="Mikhailova N."/>
            <person name="Sung Y."/>
            <person name="Fletcher K.E."/>
            <person name="Ritalahti K.M."/>
            <person name="Loeffler F.E."/>
            <person name="Richardson P."/>
        </authorList>
    </citation>
    <scope>NUCLEOTIDE SEQUENCE [LARGE SCALE GENOMIC DNA]</scope>
    <source>
        <strain evidence="8">ATCC BAA-1151 / DSM 17278 / SZ</strain>
    </source>
</reference>
<evidence type="ECO:0000256" key="5">
    <source>
        <dbReference type="SAM" id="SignalP"/>
    </source>
</evidence>
<dbReference type="InterPro" id="IPR038156">
    <property type="entry name" value="PCS_N_sf"/>
</dbReference>
<dbReference type="PANTHER" id="PTHR33447">
    <property type="entry name" value="GLUTATHIONE GAMMA-GLUTAMYLCYSTEINYLTRANSFERASE"/>
    <property type="match status" value="1"/>
</dbReference>
<dbReference type="EMBL" id="CP001089">
    <property type="protein sequence ID" value="ACD94448.1"/>
    <property type="molecule type" value="Genomic_DNA"/>
</dbReference>
<keyword evidence="8" id="KW-1185">Reference proteome</keyword>
<dbReference type="PANTHER" id="PTHR33447:SF20">
    <property type="entry name" value="GLUTATHIONE GAMMA-GLUTAMYLCYSTEINYLTRANSFERASE"/>
    <property type="match status" value="1"/>
</dbReference>
<dbReference type="InterPro" id="IPR038765">
    <property type="entry name" value="Papain-like_cys_pep_sf"/>
</dbReference>
<dbReference type="GO" id="GO:0016756">
    <property type="term" value="F:glutathione gamma-glutamylcysteinyltransferase activity"/>
    <property type="evidence" value="ECO:0007669"/>
    <property type="project" value="UniProtKB-EC"/>
</dbReference>
<dbReference type="KEGG" id="glo:Glov_0722"/>
<dbReference type="GO" id="GO:0046938">
    <property type="term" value="P:phytochelatin biosynthetic process"/>
    <property type="evidence" value="ECO:0007669"/>
    <property type="project" value="InterPro"/>
</dbReference>
<feature type="signal peptide" evidence="5">
    <location>
        <begin position="1"/>
        <end position="24"/>
    </location>
</feature>
<keyword evidence="2" id="KW-0104">Cadmium</keyword>
<dbReference type="eggNOG" id="ENOG502ZADK">
    <property type="taxonomic scope" value="Bacteria"/>
</dbReference>
<dbReference type="EC" id="2.3.2.15" evidence="1"/>
<dbReference type="Proteomes" id="UP000002420">
    <property type="component" value="Chromosome"/>
</dbReference>
<evidence type="ECO:0000256" key="1">
    <source>
        <dbReference type="ARBA" id="ARBA00012468"/>
    </source>
</evidence>
<name>B3E4D3_TRIL1</name>
<dbReference type="SUPFAM" id="SSF54001">
    <property type="entry name" value="Cysteine proteinases"/>
    <property type="match status" value="1"/>
</dbReference>
<dbReference type="RefSeq" id="WP_012468804.1">
    <property type="nucleotide sequence ID" value="NC_010814.1"/>
</dbReference>
<dbReference type="STRING" id="398767.Glov_0722"/>
<evidence type="ECO:0000313" key="7">
    <source>
        <dbReference type="EMBL" id="ACD94448.1"/>
    </source>
</evidence>
<protein>
    <recommendedName>
        <fullName evidence="1">glutathione gamma-glutamylcysteinyltransferase</fullName>
        <ecNumber evidence="1">2.3.2.15</ecNumber>
    </recommendedName>
</protein>
<accession>B3E4D3</accession>
<organism evidence="7 8">
    <name type="scientific">Trichlorobacter lovleyi (strain ATCC BAA-1151 / DSM 17278 / SZ)</name>
    <name type="common">Geobacter lovleyi</name>
    <dbReference type="NCBI Taxonomy" id="398767"/>
    <lineage>
        <taxon>Bacteria</taxon>
        <taxon>Pseudomonadati</taxon>
        <taxon>Thermodesulfobacteriota</taxon>
        <taxon>Desulfuromonadia</taxon>
        <taxon>Geobacterales</taxon>
        <taxon>Geobacteraceae</taxon>
        <taxon>Trichlorobacter</taxon>
    </lineage>
</organism>
<dbReference type="InterPro" id="IPR007719">
    <property type="entry name" value="PCS_N"/>
</dbReference>
<feature type="chain" id="PRO_5002786106" description="glutathione gamma-glutamylcysteinyltransferase" evidence="5">
    <location>
        <begin position="25"/>
        <end position="254"/>
    </location>
</feature>
<sequence length="254" mass="27454">MFRLFLRSGSAALIAFFISAICVAGDPGPKYASTTVPLSRDHTYFQNPAHPAPDYWALSPYYVPQLNAYDCSVATVAAVVNALTRANRNLADSDRNASSAMLLNTVKIAQWAQRVQKGGVNGQVGLTLDQLALVLAEALRQNGIASPRIEKVQVTSDNQPTRDLWRKALAANESSADDMILIHFTQDTLTGAGGGPYPHISPIAAYDAGKGRVLVLDVDREYYEPYWVDAALVVKAMAAGTAMYGHGGWIRVSR</sequence>
<evidence type="ECO:0000256" key="3">
    <source>
        <dbReference type="ARBA" id="ARBA00022679"/>
    </source>
</evidence>
<keyword evidence="3" id="KW-0808">Transferase</keyword>
<dbReference type="Pfam" id="PF05023">
    <property type="entry name" value="Phytochelatin"/>
    <property type="match status" value="1"/>
</dbReference>
<dbReference type="HOGENOM" id="CLU_092383_0_0_7"/>
<feature type="domain" description="Peptidase C83" evidence="6">
    <location>
        <begin position="18"/>
        <end position="254"/>
    </location>
</feature>
<keyword evidence="4" id="KW-0479">Metal-binding</keyword>
<evidence type="ECO:0000313" key="8">
    <source>
        <dbReference type="Proteomes" id="UP000002420"/>
    </source>
</evidence>
<dbReference type="PROSITE" id="PS51443">
    <property type="entry name" value="PCS"/>
    <property type="match status" value="1"/>
</dbReference>